<evidence type="ECO:0000313" key="4">
    <source>
        <dbReference type="Proteomes" id="UP001497382"/>
    </source>
</evidence>
<proteinExistence type="predicted"/>
<gene>
    <name evidence="3" type="ORF">LARSCL_LOCUS5649</name>
</gene>
<keyword evidence="4" id="KW-1185">Reference proteome</keyword>
<feature type="region of interest" description="Disordered" evidence="2">
    <location>
        <begin position="443"/>
        <end position="464"/>
    </location>
</feature>
<reference evidence="3 4" key="1">
    <citation type="submission" date="2024-04" db="EMBL/GenBank/DDBJ databases">
        <authorList>
            <person name="Rising A."/>
            <person name="Reimegard J."/>
            <person name="Sonavane S."/>
            <person name="Akerstrom W."/>
            <person name="Nylinder S."/>
            <person name="Hedman E."/>
            <person name="Kallberg Y."/>
        </authorList>
    </citation>
    <scope>NUCLEOTIDE SEQUENCE [LARGE SCALE GENOMIC DNA]</scope>
</reference>
<evidence type="ECO:0000256" key="2">
    <source>
        <dbReference type="SAM" id="MobiDB-lite"/>
    </source>
</evidence>
<feature type="compositionally biased region" description="Polar residues" evidence="2">
    <location>
        <begin position="580"/>
        <end position="589"/>
    </location>
</feature>
<name>A0AAV1ZH65_9ARAC</name>
<sequence>MSQDKKLENSSSDVDTDSLLSSTMNDVETVSTTTQYNCLETVEETEALATDRITEGVDIRISPRNSTVELINFQSVEDFSSEFSLVADVEVKMDDSSNEDRVVSTFETTVGNHVQTNGDATETLINLDDDCINSVNEITDNENHNQSAPKLLNCDIPEKEFIQPNNKMSQPVDGPKRSNVARREPRNAGPVSAFTVESKIAQEIKEMKQREEDLRKMREMLTKEMSTKSENTHTAVPVANVAQVAKKETVKQAKEIVKPEKEKTPAVKTHTVNGGQSYNIACVFGHKRKDVAKSAETTPKSDKKSSATSTYESPIEKEIRIVKQREEELKREREQALKIKMQLESCQLNADLSDDDKETIDTFASVSICSDSSFDSGTKLTTPEQKPFDGSLSPTSMNNKINEMYCNSSIAESICSLDSISQNERGVNVNGLQKMFSQSSLKNSSFHSNSMRSPSPDSNSSSSISKMSFPFAAQKSGSAVQSKNVNMERFIASKGKQIVFKNTSPINAVGNNDYMEIKPPQIKKSDQKSQRKFVSAASKIQTELQEMKEREEELKKERARLLGLNGQITDLTPETKDVNHNTNSSTDICSSPDFLENDKEIPNEIEKEEVTLNQTRRRSTLIEEWERRIQNSGVQV</sequence>
<feature type="compositionally biased region" description="Low complexity" evidence="2">
    <location>
        <begin position="10"/>
        <end position="23"/>
    </location>
</feature>
<comment type="caution">
    <text evidence="3">The sequence shown here is derived from an EMBL/GenBank/DDBJ whole genome shotgun (WGS) entry which is preliminary data.</text>
</comment>
<feature type="region of interest" description="Disordered" evidence="2">
    <location>
        <begin position="1"/>
        <end position="26"/>
    </location>
</feature>
<dbReference type="EMBL" id="CAXIEN010000052">
    <property type="protein sequence ID" value="CAL1271096.1"/>
    <property type="molecule type" value="Genomic_DNA"/>
</dbReference>
<accession>A0AAV1ZH65</accession>
<feature type="region of interest" description="Disordered" evidence="2">
    <location>
        <begin position="572"/>
        <end position="596"/>
    </location>
</feature>
<evidence type="ECO:0000256" key="1">
    <source>
        <dbReference type="SAM" id="Coils"/>
    </source>
</evidence>
<dbReference type="AlphaFoldDB" id="A0AAV1ZH65"/>
<keyword evidence="1" id="KW-0175">Coiled coil</keyword>
<feature type="region of interest" description="Disordered" evidence="2">
    <location>
        <begin position="164"/>
        <end position="183"/>
    </location>
</feature>
<evidence type="ECO:0008006" key="5">
    <source>
        <dbReference type="Google" id="ProtNLM"/>
    </source>
</evidence>
<protein>
    <recommendedName>
        <fullName evidence="5">A-kinase anchor protein 2 C-terminal domain-containing protein</fullName>
    </recommendedName>
</protein>
<dbReference type="PANTHER" id="PTHR18839">
    <property type="entry name" value="MITOTIC INTERACTOR AND SUBSTRATE OF PLK1 MISP FAMILY MEMBER"/>
    <property type="match status" value="1"/>
</dbReference>
<feature type="region of interest" description="Disordered" evidence="2">
    <location>
        <begin position="291"/>
        <end position="313"/>
    </location>
</feature>
<feature type="coiled-coil region" evidence="1">
    <location>
        <begin position="537"/>
        <end position="567"/>
    </location>
</feature>
<organism evidence="3 4">
    <name type="scientific">Larinioides sclopetarius</name>
    <dbReference type="NCBI Taxonomy" id="280406"/>
    <lineage>
        <taxon>Eukaryota</taxon>
        <taxon>Metazoa</taxon>
        <taxon>Ecdysozoa</taxon>
        <taxon>Arthropoda</taxon>
        <taxon>Chelicerata</taxon>
        <taxon>Arachnida</taxon>
        <taxon>Araneae</taxon>
        <taxon>Araneomorphae</taxon>
        <taxon>Entelegynae</taxon>
        <taxon>Araneoidea</taxon>
        <taxon>Araneidae</taxon>
        <taxon>Larinioides</taxon>
    </lineage>
</organism>
<evidence type="ECO:0000313" key="3">
    <source>
        <dbReference type="EMBL" id="CAL1271096.1"/>
    </source>
</evidence>
<dbReference type="InterPro" id="IPR042779">
    <property type="entry name" value="MISP/MISP3-like"/>
</dbReference>
<dbReference type="PANTHER" id="PTHR18839:SF0">
    <property type="entry name" value="MITOTIC INTERACTOR AND SUBSTRATE OF PLK1 ISOFORM X1-RELATED"/>
    <property type="match status" value="1"/>
</dbReference>
<dbReference type="Proteomes" id="UP001497382">
    <property type="component" value="Unassembled WGS sequence"/>
</dbReference>
<feature type="coiled-coil region" evidence="1">
    <location>
        <begin position="315"/>
        <end position="342"/>
    </location>
</feature>